<accession>A0ABS6NVS7</accession>
<dbReference type="Proteomes" id="UP001048976">
    <property type="component" value="Unassembled WGS sequence"/>
</dbReference>
<gene>
    <name evidence="2" type="ORF">KVG91_06770</name>
</gene>
<keyword evidence="3" id="KW-1185">Reference proteome</keyword>
<organism evidence="2 3">
    <name type="scientific">Pseudomonas azadiae</name>
    <dbReference type="NCBI Taxonomy" id="2843612"/>
    <lineage>
        <taxon>Bacteria</taxon>
        <taxon>Pseudomonadati</taxon>
        <taxon>Pseudomonadota</taxon>
        <taxon>Gammaproteobacteria</taxon>
        <taxon>Pseudomonadales</taxon>
        <taxon>Pseudomonadaceae</taxon>
        <taxon>Pseudomonas</taxon>
    </lineage>
</organism>
<evidence type="ECO:0000313" key="3">
    <source>
        <dbReference type="Proteomes" id="UP001048976"/>
    </source>
</evidence>
<sequence length="76" mass="7797">MVGELAKTALPVVGEVAKAATELFKLAGNAVDSLAATQQSGADQNKIAQENTHCHDKPVDFSSANSASKNVNISVS</sequence>
<comment type="caution">
    <text evidence="2">The sequence shown here is derived from an EMBL/GenBank/DDBJ whole genome shotgun (WGS) entry which is preliminary data.</text>
</comment>
<dbReference type="EMBL" id="JAHSTY010000001">
    <property type="protein sequence ID" value="MBV4452301.1"/>
    <property type="molecule type" value="Genomic_DNA"/>
</dbReference>
<protein>
    <submittedName>
        <fullName evidence="2">Uncharacterized protein</fullName>
    </submittedName>
</protein>
<name>A0ABS6NVS7_9PSED</name>
<feature type="compositionally biased region" description="Polar residues" evidence="1">
    <location>
        <begin position="62"/>
        <end position="76"/>
    </location>
</feature>
<evidence type="ECO:0000256" key="1">
    <source>
        <dbReference type="SAM" id="MobiDB-lite"/>
    </source>
</evidence>
<evidence type="ECO:0000313" key="2">
    <source>
        <dbReference type="EMBL" id="MBV4452301.1"/>
    </source>
</evidence>
<reference evidence="2" key="1">
    <citation type="submission" date="2021-06" db="EMBL/GenBank/DDBJ databases">
        <title>Updating the genus Pseudomonas: Description of 43 new species and partition of the Pseudomonas putida group.</title>
        <authorList>
            <person name="Girard L."/>
            <person name="Lood C."/>
            <person name="Vandamme P."/>
            <person name="Rokni-Zadeh H."/>
            <person name="Van Noort V."/>
            <person name="Hofte M."/>
            <person name="Lavigne R."/>
            <person name="De Mot R."/>
        </authorList>
    </citation>
    <scope>NUCLEOTIDE SEQUENCE</scope>
    <source>
        <strain evidence="2">SWRI103</strain>
    </source>
</reference>
<feature type="region of interest" description="Disordered" evidence="1">
    <location>
        <begin position="55"/>
        <end position="76"/>
    </location>
</feature>
<proteinExistence type="predicted"/>